<dbReference type="RefSeq" id="WP_010056565.1">
    <property type="nucleotide sequence ID" value="NZ_CP013738.1"/>
</dbReference>
<keyword evidence="2" id="KW-1133">Transmembrane helix</keyword>
<dbReference type="Proteomes" id="UP000064183">
    <property type="component" value="Chromosome"/>
</dbReference>
<feature type="region of interest" description="Disordered" evidence="1">
    <location>
        <begin position="167"/>
        <end position="193"/>
    </location>
</feature>
<feature type="region of interest" description="Disordered" evidence="1">
    <location>
        <begin position="1"/>
        <end position="21"/>
    </location>
</feature>
<organism evidence="3 4">
    <name type="scientific">Streptomyces globisporus C-1027</name>
    <dbReference type="NCBI Taxonomy" id="1172567"/>
    <lineage>
        <taxon>Bacteria</taxon>
        <taxon>Bacillati</taxon>
        <taxon>Actinomycetota</taxon>
        <taxon>Actinomycetes</taxon>
        <taxon>Kitasatosporales</taxon>
        <taxon>Streptomycetaceae</taxon>
        <taxon>Streptomyces</taxon>
    </lineage>
</organism>
<accession>A0A0U3KPP0</accession>
<feature type="transmembrane region" description="Helical" evidence="2">
    <location>
        <begin position="25"/>
        <end position="49"/>
    </location>
</feature>
<dbReference type="EMBL" id="CP013738">
    <property type="protein sequence ID" value="ALU94806.1"/>
    <property type="molecule type" value="Genomic_DNA"/>
</dbReference>
<dbReference type="GeneID" id="27783980"/>
<sequence>MGDVSADQPTEGSSGGDGGPGRRRWILASVAAGALVLVGAAVVAVLFLMDEGGESTSGRVKETGPGIGWAEGVTPAWMSGHMGLGIPATAESAQAAYEGTSRFDTGILTFTLTRAEAEAYLSEHPSQGKWLEPAEAQADLPAHDFTHLGLPEPETFTKGIRYGSVCPGSPGAAESPEPSGAPDMPYGMEGGHDTSGEQCVRLYAHAYTPQRTRIYLRAHFEPGISPLPSAPSSPPSVG</sequence>
<evidence type="ECO:0000313" key="3">
    <source>
        <dbReference type="EMBL" id="ALU94806.1"/>
    </source>
</evidence>
<name>A0A0U3KPP0_STRGL</name>
<dbReference type="KEGG" id="sgb:WQO_16595"/>
<protein>
    <submittedName>
        <fullName evidence="3">Uncharacterized protein</fullName>
    </submittedName>
</protein>
<dbReference type="AlphaFoldDB" id="A0A0U3KPP0"/>
<keyword evidence="2" id="KW-0812">Transmembrane</keyword>
<gene>
    <name evidence="3" type="ORF">WQO_16595</name>
</gene>
<evidence type="ECO:0000256" key="2">
    <source>
        <dbReference type="SAM" id="Phobius"/>
    </source>
</evidence>
<evidence type="ECO:0000313" key="4">
    <source>
        <dbReference type="Proteomes" id="UP000064183"/>
    </source>
</evidence>
<proteinExistence type="predicted"/>
<keyword evidence="2" id="KW-0472">Membrane</keyword>
<evidence type="ECO:0000256" key="1">
    <source>
        <dbReference type="SAM" id="MobiDB-lite"/>
    </source>
</evidence>
<reference evidence="3 4" key="1">
    <citation type="journal article" date="2012" name="J. Bacteriol.">
        <title>Draft genome sequence of Streptomyces globisporus C-1027, which produces an antitumor antibiotic consisting of a nine-membered enediyne with a chromoprotein.</title>
        <authorList>
            <person name="Wang L."/>
            <person name="Wang S."/>
            <person name="He Q."/>
            <person name="Yu T."/>
            <person name="Li Q."/>
            <person name="Hong B."/>
        </authorList>
    </citation>
    <scope>NUCLEOTIDE SEQUENCE [LARGE SCALE GENOMIC DNA]</scope>
    <source>
        <strain evidence="3 4">C-1027</strain>
    </source>
</reference>